<evidence type="ECO:0008006" key="12">
    <source>
        <dbReference type="Google" id="ProtNLM"/>
    </source>
</evidence>
<comment type="caution">
    <text evidence="10">The sequence shown here is derived from an EMBL/GenBank/DDBJ whole genome shotgun (WGS) entry which is preliminary data.</text>
</comment>
<gene>
    <name evidence="10" type="ORF">CYMTET_15244</name>
</gene>
<dbReference type="SUPFAM" id="SSF48452">
    <property type="entry name" value="TPR-like"/>
    <property type="match status" value="1"/>
</dbReference>
<organism evidence="10 11">
    <name type="scientific">Cymbomonas tetramitiformis</name>
    <dbReference type="NCBI Taxonomy" id="36881"/>
    <lineage>
        <taxon>Eukaryota</taxon>
        <taxon>Viridiplantae</taxon>
        <taxon>Chlorophyta</taxon>
        <taxon>Pyramimonadophyceae</taxon>
        <taxon>Pyramimonadales</taxon>
        <taxon>Pyramimonadaceae</taxon>
        <taxon>Cymbomonas</taxon>
    </lineage>
</organism>
<dbReference type="SMART" id="SM00028">
    <property type="entry name" value="TPR"/>
    <property type="match status" value="2"/>
</dbReference>
<evidence type="ECO:0000256" key="7">
    <source>
        <dbReference type="ARBA" id="ARBA00023054"/>
    </source>
</evidence>
<keyword evidence="7" id="KW-0175">Coiled coil</keyword>
<evidence type="ECO:0000256" key="8">
    <source>
        <dbReference type="ARBA" id="ARBA00023175"/>
    </source>
</evidence>
<keyword evidence="5" id="KW-0677">Repeat</keyword>
<keyword evidence="11" id="KW-1185">Reference proteome</keyword>
<evidence type="ECO:0000256" key="2">
    <source>
        <dbReference type="ARBA" id="ARBA00009622"/>
    </source>
</evidence>
<dbReference type="GO" id="GO:0007018">
    <property type="term" value="P:microtubule-based movement"/>
    <property type="evidence" value="ECO:0007669"/>
    <property type="project" value="TreeGrafter"/>
</dbReference>
<dbReference type="GO" id="GO:0019894">
    <property type="term" value="F:kinesin binding"/>
    <property type="evidence" value="ECO:0007669"/>
    <property type="project" value="TreeGrafter"/>
</dbReference>
<dbReference type="EMBL" id="LGRX02006420">
    <property type="protein sequence ID" value="KAK3276700.1"/>
    <property type="molecule type" value="Genomic_DNA"/>
</dbReference>
<sequence>MTTCVQAPKPPRILYAAAYYPTPGVKDFTLGRLDEALSLYTDGLAIFEKVLGPEHCFVASTLNNMGVLMQEMGRPLEALPLCERALDIFEKSVGPGHPDTAPALSNLGKLMKRLGKMETAVQLHARALAIFRKAHRNRDHPDVAEMAVALASLLDGEPREPGPLGEAWPDCIAVSVFSSSHVLPISNISANLCTFSR</sequence>
<dbReference type="Proteomes" id="UP001190700">
    <property type="component" value="Unassembled WGS sequence"/>
</dbReference>
<dbReference type="InterPro" id="IPR019734">
    <property type="entry name" value="TPR_rpt"/>
</dbReference>
<name>A0AAE0GEC8_9CHLO</name>
<dbReference type="PANTHER" id="PTHR45783:SF3">
    <property type="entry name" value="KINESIN LIGHT CHAIN"/>
    <property type="match status" value="1"/>
</dbReference>
<proteinExistence type="inferred from homology"/>
<keyword evidence="8" id="KW-0505">Motor protein</keyword>
<dbReference type="GO" id="GO:0005874">
    <property type="term" value="C:microtubule"/>
    <property type="evidence" value="ECO:0007669"/>
    <property type="project" value="UniProtKB-KW"/>
</dbReference>
<dbReference type="Gene3D" id="1.25.40.10">
    <property type="entry name" value="Tetratricopeptide repeat domain"/>
    <property type="match status" value="1"/>
</dbReference>
<dbReference type="Pfam" id="PF13424">
    <property type="entry name" value="TPR_12"/>
    <property type="match status" value="1"/>
</dbReference>
<accession>A0AAE0GEC8</accession>
<dbReference type="AlphaFoldDB" id="A0AAE0GEC8"/>
<evidence type="ECO:0000256" key="3">
    <source>
        <dbReference type="ARBA" id="ARBA00022490"/>
    </source>
</evidence>
<dbReference type="Pfam" id="PF13374">
    <property type="entry name" value="TPR_10"/>
    <property type="match status" value="1"/>
</dbReference>
<dbReference type="GO" id="GO:0005737">
    <property type="term" value="C:cytoplasm"/>
    <property type="evidence" value="ECO:0007669"/>
    <property type="project" value="TreeGrafter"/>
</dbReference>
<keyword evidence="6" id="KW-0802">TPR repeat</keyword>
<evidence type="ECO:0000313" key="10">
    <source>
        <dbReference type="EMBL" id="KAK3276700.1"/>
    </source>
</evidence>
<evidence type="ECO:0000313" key="11">
    <source>
        <dbReference type="Proteomes" id="UP001190700"/>
    </source>
</evidence>
<comment type="subcellular location">
    <subcellularLocation>
        <location evidence="1">Cytoplasm</location>
        <location evidence="1">Cytoskeleton</location>
    </subcellularLocation>
</comment>
<protein>
    <recommendedName>
        <fullName evidence="12">Kinesin light chain</fullName>
    </recommendedName>
</protein>
<keyword evidence="4" id="KW-0493">Microtubule</keyword>
<comment type="similarity">
    <text evidence="2">Belongs to the kinesin light chain family.</text>
</comment>
<evidence type="ECO:0000256" key="1">
    <source>
        <dbReference type="ARBA" id="ARBA00004245"/>
    </source>
</evidence>
<keyword evidence="9" id="KW-0206">Cytoskeleton</keyword>
<evidence type="ECO:0000256" key="9">
    <source>
        <dbReference type="ARBA" id="ARBA00023212"/>
    </source>
</evidence>
<dbReference type="GO" id="GO:0005871">
    <property type="term" value="C:kinesin complex"/>
    <property type="evidence" value="ECO:0007669"/>
    <property type="project" value="InterPro"/>
</dbReference>
<evidence type="ECO:0000256" key="5">
    <source>
        <dbReference type="ARBA" id="ARBA00022737"/>
    </source>
</evidence>
<dbReference type="InterPro" id="IPR011990">
    <property type="entry name" value="TPR-like_helical_dom_sf"/>
</dbReference>
<evidence type="ECO:0000256" key="4">
    <source>
        <dbReference type="ARBA" id="ARBA00022701"/>
    </source>
</evidence>
<reference evidence="10 11" key="1">
    <citation type="journal article" date="2015" name="Genome Biol. Evol.">
        <title>Comparative Genomics of a Bacterivorous Green Alga Reveals Evolutionary Causalities and Consequences of Phago-Mixotrophic Mode of Nutrition.</title>
        <authorList>
            <person name="Burns J.A."/>
            <person name="Paasch A."/>
            <person name="Narechania A."/>
            <person name="Kim E."/>
        </authorList>
    </citation>
    <scope>NUCLEOTIDE SEQUENCE [LARGE SCALE GENOMIC DNA]</scope>
    <source>
        <strain evidence="10 11">PLY_AMNH</strain>
    </source>
</reference>
<dbReference type="PANTHER" id="PTHR45783">
    <property type="entry name" value="KINESIN LIGHT CHAIN"/>
    <property type="match status" value="1"/>
</dbReference>
<evidence type="ECO:0000256" key="6">
    <source>
        <dbReference type="ARBA" id="ARBA00022803"/>
    </source>
</evidence>
<dbReference type="InterPro" id="IPR002151">
    <property type="entry name" value="Kinesin_light"/>
</dbReference>
<keyword evidence="3" id="KW-0963">Cytoplasm</keyword>